<evidence type="ECO:0000313" key="12">
    <source>
        <dbReference type="Proteomes" id="UP000001646"/>
    </source>
</evidence>
<evidence type="ECO:0000256" key="5">
    <source>
        <dbReference type="ARBA" id="ARBA00023136"/>
    </source>
</evidence>
<evidence type="ECO:0000256" key="3">
    <source>
        <dbReference type="ARBA" id="ARBA00022475"/>
    </source>
</evidence>
<dbReference type="InterPro" id="IPR001770">
    <property type="entry name" value="G-protein_gamma"/>
</dbReference>
<dbReference type="SMART" id="SM01224">
    <property type="entry name" value="G_gamma"/>
    <property type="match status" value="1"/>
</dbReference>
<dbReference type="Proteomes" id="UP000001646">
    <property type="component" value="Chromosome 6"/>
</dbReference>
<accession>A0A803TT64</accession>
<dbReference type="SMART" id="SM00224">
    <property type="entry name" value="GGL"/>
    <property type="match status" value="1"/>
</dbReference>
<keyword evidence="4" id="KW-0488">Methylation</keyword>
<reference evidence="11 12" key="1">
    <citation type="submission" date="2009-12" db="EMBL/GenBank/DDBJ databases">
        <title>The Genome Sequence of Anolis carolinensis (Green Anole Lizard).</title>
        <authorList>
            <consortium name="The Genome Sequencing Platform"/>
            <person name="Di Palma F."/>
            <person name="Alfoldi J."/>
            <person name="Heiman D."/>
            <person name="Young S."/>
            <person name="Grabherr M."/>
            <person name="Johnson J."/>
            <person name="Lander E.S."/>
            <person name="Lindblad-Toh K."/>
        </authorList>
    </citation>
    <scope>NUCLEOTIDE SEQUENCE [LARGE SCALE GENOMIC DNA]</scope>
    <source>
        <strain evidence="11 12">JBL SC #1</strain>
    </source>
</reference>
<dbReference type="GO" id="GO:0005834">
    <property type="term" value="C:heterotrimeric G-protein complex"/>
    <property type="evidence" value="ECO:0000318"/>
    <property type="project" value="GO_Central"/>
</dbReference>
<organism evidence="11 12">
    <name type="scientific">Anolis carolinensis</name>
    <name type="common">Green anole</name>
    <name type="synonym">American chameleon</name>
    <dbReference type="NCBI Taxonomy" id="28377"/>
    <lineage>
        <taxon>Eukaryota</taxon>
        <taxon>Metazoa</taxon>
        <taxon>Chordata</taxon>
        <taxon>Craniata</taxon>
        <taxon>Vertebrata</taxon>
        <taxon>Euteleostomi</taxon>
        <taxon>Lepidosauria</taxon>
        <taxon>Squamata</taxon>
        <taxon>Bifurcata</taxon>
        <taxon>Unidentata</taxon>
        <taxon>Episquamata</taxon>
        <taxon>Toxicofera</taxon>
        <taxon>Iguania</taxon>
        <taxon>Dactyloidae</taxon>
        <taxon>Anolis</taxon>
    </lineage>
</organism>
<evidence type="ECO:0000256" key="7">
    <source>
        <dbReference type="ARBA" id="ARBA00023288"/>
    </source>
</evidence>
<sequence>MLSLLVFSQCFPCHIPSLLYCFVSTSEHAQKARHFLRKPISSGTRSTLHVSIVEKVETHILSLKAFLHPAIPSPLAHPTLPSWTLGTLHWIALTYNTATMPAINIEDLSEKEKLKMEVEQLRKEVKLDRQPVSKCSEEIKNYIEERSGDDPLVKGIPEDRNPFKEKGGCIIA</sequence>
<protein>
    <recommendedName>
        <fullName evidence="9">Guanine nucleotide-binding protein subunit gamma</fullName>
    </recommendedName>
</protein>
<reference evidence="11" key="3">
    <citation type="submission" date="2025-09" db="UniProtKB">
        <authorList>
            <consortium name="Ensembl"/>
        </authorList>
    </citation>
    <scope>IDENTIFICATION</scope>
</reference>
<comment type="subcellular location">
    <subcellularLocation>
        <location evidence="1 9">Cell membrane</location>
        <topology evidence="1 9">Lipid-anchor</topology>
        <orientation evidence="1 9">Cytoplasmic side</orientation>
    </subcellularLocation>
</comment>
<keyword evidence="6 9" id="KW-0807">Transducer</keyword>
<reference evidence="11" key="2">
    <citation type="submission" date="2025-08" db="UniProtKB">
        <authorList>
            <consortium name="Ensembl"/>
        </authorList>
    </citation>
    <scope>IDENTIFICATION</scope>
</reference>
<dbReference type="Gene3D" id="4.10.260.10">
    <property type="entry name" value="Transducin (heterotrimeric G protein), gamma chain"/>
    <property type="match status" value="1"/>
</dbReference>
<keyword evidence="3 9" id="KW-1003">Cell membrane</keyword>
<evidence type="ECO:0000256" key="2">
    <source>
        <dbReference type="ARBA" id="ARBA00007431"/>
    </source>
</evidence>
<feature type="domain" description="G protein gamma" evidence="10">
    <location>
        <begin position="104"/>
        <end position="172"/>
    </location>
</feature>
<comment type="subunit">
    <text evidence="9">G proteins are composed of 3 units; alpha, beta and gamma.</text>
</comment>
<dbReference type="InterPro" id="IPR036284">
    <property type="entry name" value="GGL_sf"/>
</dbReference>
<evidence type="ECO:0000256" key="6">
    <source>
        <dbReference type="ARBA" id="ARBA00023224"/>
    </source>
</evidence>
<dbReference type="SUPFAM" id="SSF48670">
    <property type="entry name" value="Transducin (heterotrimeric G protein), gamma chain"/>
    <property type="match status" value="1"/>
</dbReference>
<comment type="function">
    <text evidence="9">Guanine nucleotide-binding proteins (G proteins) are involved as a modulator or transducer in various transmembrane signaling systems. The beta and gamma chains are required for the GTPase activity, for replacement of GDP by GTP, and for G protein-effector interaction.</text>
</comment>
<dbReference type="PRINTS" id="PR00321">
    <property type="entry name" value="GPROTEING"/>
</dbReference>
<dbReference type="GO" id="GO:0007186">
    <property type="term" value="P:G protein-coupled receptor signaling pathway"/>
    <property type="evidence" value="ECO:0000318"/>
    <property type="project" value="GO_Central"/>
</dbReference>
<keyword evidence="7 9" id="KW-0449">Lipoprotein</keyword>
<keyword evidence="12" id="KW-1185">Reference proteome</keyword>
<keyword evidence="8" id="KW-0636">Prenylation</keyword>
<dbReference type="Pfam" id="PF00631">
    <property type="entry name" value="G-gamma"/>
    <property type="match status" value="1"/>
</dbReference>
<keyword evidence="5 9" id="KW-0472">Membrane</keyword>
<proteinExistence type="inferred from homology"/>
<dbReference type="CDD" id="cd00068">
    <property type="entry name" value="GGL"/>
    <property type="match status" value="1"/>
</dbReference>
<dbReference type="PROSITE" id="PS50058">
    <property type="entry name" value="G_PROTEIN_GAMMA"/>
    <property type="match status" value="1"/>
</dbReference>
<dbReference type="PANTHER" id="PTHR13809">
    <property type="entry name" value="GUANINE NUCLEOTIDE-BINDING PROTEIN GAMMA SUBUNIT"/>
    <property type="match status" value="1"/>
</dbReference>
<evidence type="ECO:0000256" key="1">
    <source>
        <dbReference type="ARBA" id="ARBA00004342"/>
    </source>
</evidence>
<comment type="similarity">
    <text evidence="2 9">Belongs to the G protein gamma family.</text>
</comment>
<evidence type="ECO:0000259" key="10">
    <source>
        <dbReference type="PROSITE" id="PS50058"/>
    </source>
</evidence>
<dbReference type="Ensembl" id="ENSACAT00000044840.1">
    <property type="protein sequence ID" value="ENSACAP00000038404.1"/>
    <property type="gene ID" value="ENSACAG00000039873.1"/>
</dbReference>
<dbReference type="GeneTree" id="ENSGT01100000263525"/>
<dbReference type="FunFam" id="4.10.260.10:FF:000001">
    <property type="entry name" value="Guanine nucleotide-binding protein subunit gamma"/>
    <property type="match status" value="1"/>
</dbReference>
<evidence type="ECO:0000256" key="9">
    <source>
        <dbReference type="RuleBase" id="RU004973"/>
    </source>
</evidence>
<evidence type="ECO:0000256" key="4">
    <source>
        <dbReference type="ARBA" id="ARBA00022481"/>
    </source>
</evidence>
<evidence type="ECO:0000313" key="11">
    <source>
        <dbReference type="Ensembl" id="ENSACAP00000038404.1"/>
    </source>
</evidence>
<gene>
    <name evidence="11" type="primary">GNGT1</name>
    <name evidence="11" type="synonym">GNG11</name>
</gene>
<dbReference type="InterPro" id="IPR015898">
    <property type="entry name" value="G-protein_gamma-like_dom"/>
</dbReference>
<dbReference type="AlphaFoldDB" id="A0A803TT64"/>
<name>A0A803TT64_ANOCA</name>
<dbReference type="GO" id="GO:0031681">
    <property type="term" value="F:G-protein beta-subunit binding"/>
    <property type="evidence" value="ECO:0000318"/>
    <property type="project" value="GO_Central"/>
</dbReference>
<dbReference type="InParanoid" id="A0A803TT64"/>
<evidence type="ECO:0000256" key="8">
    <source>
        <dbReference type="ARBA" id="ARBA00023289"/>
    </source>
</evidence>